<accession>A0A929G0P1</accession>
<protein>
    <submittedName>
        <fullName evidence="2">DinB family protein</fullName>
    </submittedName>
</protein>
<evidence type="ECO:0000259" key="1">
    <source>
        <dbReference type="Pfam" id="PF12867"/>
    </source>
</evidence>
<dbReference type="Gene3D" id="1.20.120.450">
    <property type="entry name" value="dinb family like domain"/>
    <property type="match status" value="1"/>
</dbReference>
<dbReference type="SUPFAM" id="SSF109854">
    <property type="entry name" value="DinB/YfiT-like putative metalloenzymes"/>
    <property type="match status" value="2"/>
</dbReference>
<organism evidence="2 3">
    <name type="scientific">Saccharopolyspora montiporae</name>
    <dbReference type="NCBI Taxonomy" id="2781240"/>
    <lineage>
        <taxon>Bacteria</taxon>
        <taxon>Bacillati</taxon>
        <taxon>Actinomycetota</taxon>
        <taxon>Actinomycetes</taxon>
        <taxon>Pseudonocardiales</taxon>
        <taxon>Pseudonocardiaceae</taxon>
        <taxon>Saccharopolyspora</taxon>
    </lineage>
</organism>
<dbReference type="Pfam" id="PF12867">
    <property type="entry name" value="DinB_2"/>
    <property type="match status" value="1"/>
</dbReference>
<dbReference type="InterPro" id="IPR034660">
    <property type="entry name" value="DinB/YfiT-like"/>
</dbReference>
<evidence type="ECO:0000313" key="2">
    <source>
        <dbReference type="EMBL" id="MBE9375534.1"/>
    </source>
</evidence>
<dbReference type="RefSeq" id="WP_193928975.1">
    <property type="nucleotide sequence ID" value="NZ_JADEYC010000021.1"/>
</dbReference>
<dbReference type="AlphaFoldDB" id="A0A929G0P1"/>
<sequence length="179" mass="20777">MAAREEALDQLDFYWRSWRPRLEGITDEEYFWEPVPQCWNIRRESDGWSMDFTFPEPVPPPFTTLGWRLAHIACHIFGMRADRHLADSGFRIDGHDYPGGASEALQRLDTEHARWRDWIGELDEDGWQQPVGPAEGPFADRSYLALVLHLNRELFHHGGEVALLRDLYQASRGGTRLDS</sequence>
<gene>
    <name evidence="2" type="ORF">IQ251_13860</name>
</gene>
<reference evidence="2" key="1">
    <citation type="submission" date="2020-10" db="EMBL/GenBank/DDBJ databases">
        <title>Diversity and distribution of actinomycetes associated with coral in the coast of Hainan.</title>
        <authorList>
            <person name="Li F."/>
        </authorList>
    </citation>
    <scope>NUCLEOTIDE SEQUENCE</scope>
    <source>
        <strain evidence="2">HNM0983</strain>
    </source>
</reference>
<comment type="caution">
    <text evidence="2">The sequence shown here is derived from an EMBL/GenBank/DDBJ whole genome shotgun (WGS) entry which is preliminary data.</text>
</comment>
<feature type="domain" description="DinB-like" evidence="1">
    <location>
        <begin position="10"/>
        <end position="160"/>
    </location>
</feature>
<evidence type="ECO:0000313" key="3">
    <source>
        <dbReference type="Proteomes" id="UP000598360"/>
    </source>
</evidence>
<dbReference type="InterPro" id="IPR024775">
    <property type="entry name" value="DinB-like"/>
</dbReference>
<keyword evidence="3" id="KW-1185">Reference proteome</keyword>
<dbReference type="EMBL" id="JADEYC010000021">
    <property type="protein sequence ID" value="MBE9375534.1"/>
    <property type="molecule type" value="Genomic_DNA"/>
</dbReference>
<dbReference type="Proteomes" id="UP000598360">
    <property type="component" value="Unassembled WGS sequence"/>
</dbReference>
<proteinExistence type="predicted"/>
<name>A0A929G0P1_9PSEU</name>